<dbReference type="PANTHER" id="PTHR43420">
    <property type="entry name" value="ACETYLTRANSFERASE"/>
    <property type="match status" value="1"/>
</dbReference>
<dbReference type="GO" id="GO:0016747">
    <property type="term" value="F:acyltransferase activity, transferring groups other than amino-acyl groups"/>
    <property type="evidence" value="ECO:0007669"/>
    <property type="project" value="InterPro"/>
</dbReference>
<dbReference type="InterPro" id="IPR000182">
    <property type="entry name" value="GNAT_dom"/>
</dbReference>
<sequence length="190" mass="22127">MATDALEYRITDKWDDELWAAAERIYEEAFPLDGKKSRDIIRRMFERNMCELHTMTQGPEVVGMALTGSDRQAGALLIDYLAVRQHLRGNGYGRLLLDRIKQWAHSVTGCKGIIVEVEADPTEENEQRIRFWETCGFRITGYVHQYIWVPEPYRAMYLNFDETDPLPEDGETLFGSITRFHEKAYRASKK</sequence>
<name>A0A4V2J4L5_9BACL</name>
<evidence type="ECO:0000256" key="2">
    <source>
        <dbReference type="ARBA" id="ARBA00023315"/>
    </source>
</evidence>
<keyword evidence="5" id="KW-1185">Reference proteome</keyword>
<dbReference type="SUPFAM" id="SSF55729">
    <property type="entry name" value="Acyl-CoA N-acyltransferases (Nat)"/>
    <property type="match status" value="1"/>
</dbReference>
<evidence type="ECO:0000256" key="1">
    <source>
        <dbReference type="ARBA" id="ARBA00022679"/>
    </source>
</evidence>
<gene>
    <name evidence="4" type="ORF">EYB31_07790</name>
</gene>
<dbReference type="InterPro" id="IPR050680">
    <property type="entry name" value="YpeA/RimI_acetyltransf"/>
</dbReference>
<dbReference type="Proteomes" id="UP000293142">
    <property type="component" value="Unassembled WGS sequence"/>
</dbReference>
<evidence type="ECO:0000313" key="4">
    <source>
        <dbReference type="EMBL" id="TBL80311.1"/>
    </source>
</evidence>
<dbReference type="Pfam" id="PF00583">
    <property type="entry name" value="Acetyltransf_1"/>
    <property type="match status" value="1"/>
</dbReference>
<dbReference type="PROSITE" id="PS51186">
    <property type="entry name" value="GNAT"/>
    <property type="match status" value="1"/>
</dbReference>
<reference evidence="4 5" key="1">
    <citation type="submission" date="2019-02" db="EMBL/GenBank/DDBJ databases">
        <title>Paenibacillus sp. nov., isolated from surface-sterilized tissue of Thalictrum simplex L.</title>
        <authorList>
            <person name="Tuo L."/>
        </authorList>
    </citation>
    <scope>NUCLEOTIDE SEQUENCE [LARGE SCALE GENOMIC DNA]</scope>
    <source>
        <strain evidence="4 5">N2SHLJ1</strain>
    </source>
</reference>
<dbReference type="RefSeq" id="WP_131012726.1">
    <property type="nucleotide sequence ID" value="NZ_SIRE01000005.1"/>
</dbReference>
<dbReference type="PANTHER" id="PTHR43420:SF12">
    <property type="entry name" value="N-ACETYLTRANSFERASE DOMAIN-CONTAINING PROTEIN"/>
    <property type="match status" value="1"/>
</dbReference>
<comment type="caution">
    <text evidence="4">The sequence shown here is derived from an EMBL/GenBank/DDBJ whole genome shotgun (WGS) entry which is preliminary data.</text>
</comment>
<dbReference type="AlphaFoldDB" id="A0A4V2J4L5"/>
<dbReference type="Gene3D" id="3.40.630.30">
    <property type="match status" value="1"/>
</dbReference>
<dbReference type="EMBL" id="SIRE01000005">
    <property type="protein sequence ID" value="TBL80311.1"/>
    <property type="molecule type" value="Genomic_DNA"/>
</dbReference>
<keyword evidence="2" id="KW-0012">Acyltransferase</keyword>
<dbReference type="CDD" id="cd04301">
    <property type="entry name" value="NAT_SF"/>
    <property type="match status" value="1"/>
</dbReference>
<proteinExistence type="predicted"/>
<organism evidence="4 5">
    <name type="scientific">Paenibacillus thalictri</name>
    <dbReference type="NCBI Taxonomy" id="2527873"/>
    <lineage>
        <taxon>Bacteria</taxon>
        <taxon>Bacillati</taxon>
        <taxon>Bacillota</taxon>
        <taxon>Bacilli</taxon>
        <taxon>Bacillales</taxon>
        <taxon>Paenibacillaceae</taxon>
        <taxon>Paenibacillus</taxon>
    </lineage>
</organism>
<keyword evidence="1 4" id="KW-0808">Transferase</keyword>
<accession>A0A4V2J4L5</accession>
<dbReference type="OrthoDB" id="2830399at2"/>
<dbReference type="InterPro" id="IPR016181">
    <property type="entry name" value="Acyl_CoA_acyltransferase"/>
</dbReference>
<evidence type="ECO:0000259" key="3">
    <source>
        <dbReference type="PROSITE" id="PS51186"/>
    </source>
</evidence>
<protein>
    <submittedName>
        <fullName evidence="4">GNAT family N-acetyltransferase</fullName>
    </submittedName>
</protein>
<evidence type="ECO:0000313" key="5">
    <source>
        <dbReference type="Proteomes" id="UP000293142"/>
    </source>
</evidence>
<feature type="domain" description="N-acetyltransferase" evidence="3">
    <location>
        <begin position="6"/>
        <end position="159"/>
    </location>
</feature>